<accession>A0A4C1W3Y2</accession>
<reference evidence="1 2" key="1">
    <citation type="journal article" date="2019" name="Commun. Biol.">
        <title>The bagworm genome reveals a unique fibroin gene that provides high tensile strength.</title>
        <authorList>
            <person name="Kono N."/>
            <person name="Nakamura H."/>
            <person name="Ohtoshi R."/>
            <person name="Tomita M."/>
            <person name="Numata K."/>
            <person name="Arakawa K."/>
        </authorList>
    </citation>
    <scope>NUCLEOTIDE SEQUENCE [LARGE SCALE GENOMIC DNA]</scope>
</reference>
<keyword evidence="2" id="KW-1185">Reference proteome</keyword>
<protein>
    <submittedName>
        <fullName evidence="1">Uncharacterized protein</fullName>
    </submittedName>
</protein>
<sequence>MRLRKTLNGAPLDGTTRVPSLQIEAWGAGPGAGRARAGRARSAPKFCETNNIILMFPETIPARYPPLTAARRTGRPERVPLC</sequence>
<evidence type="ECO:0000313" key="1">
    <source>
        <dbReference type="EMBL" id="GBP45252.1"/>
    </source>
</evidence>
<dbReference type="EMBL" id="BGZK01000467">
    <property type="protein sequence ID" value="GBP45252.1"/>
    <property type="molecule type" value="Genomic_DNA"/>
</dbReference>
<organism evidence="1 2">
    <name type="scientific">Eumeta variegata</name>
    <name type="common">Bagworm moth</name>
    <name type="synonym">Eumeta japonica</name>
    <dbReference type="NCBI Taxonomy" id="151549"/>
    <lineage>
        <taxon>Eukaryota</taxon>
        <taxon>Metazoa</taxon>
        <taxon>Ecdysozoa</taxon>
        <taxon>Arthropoda</taxon>
        <taxon>Hexapoda</taxon>
        <taxon>Insecta</taxon>
        <taxon>Pterygota</taxon>
        <taxon>Neoptera</taxon>
        <taxon>Endopterygota</taxon>
        <taxon>Lepidoptera</taxon>
        <taxon>Glossata</taxon>
        <taxon>Ditrysia</taxon>
        <taxon>Tineoidea</taxon>
        <taxon>Psychidae</taxon>
        <taxon>Oiketicinae</taxon>
        <taxon>Eumeta</taxon>
    </lineage>
</organism>
<comment type="caution">
    <text evidence="1">The sequence shown here is derived from an EMBL/GenBank/DDBJ whole genome shotgun (WGS) entry which is preliminary data.</text>
</comment>
<proteinExistence type="predicted"/>
<name>A0A4C1W3Y2_EUMVA</name>
<dbReference type="Proteomes" id="UP000299102">
    <property type="component" value="Unassembled WGS sequence"/>
</dbReference>
<evidence type="ECO:0000313" key="2">
    <source>
        <dbReference type="Proteomes" id="UP000299102"/>
    </source>
</evidence>
<dbReference type="AlphaFoldDB" id="A0A4C1W3Y2"/>
<gene>
    <name evidence="1" type="ORF">EVAR_29000_1</name>
</gene>